<dbReference type="GO" id="GO:0000981">
    <property type="term" value="F:DNA-binding transcription factor activity, RNA polymerase II-specific"/>
    <property type="evidence" value="ECO:0007669"/>
    <property type="project" value="InterPro"/>
</dbReference>
<protein>
    <recommendedName>
        <fullName evidence="3">Zn(2)-C6 fungal-type domain-containing protein</fullName>
    </recommendedName>
</protein>
<dbReference type="PROSITE" id="PS50048">
    <property type="entry name" value="ZN2_CY6_FUNGAL_2"/>
    <property type="match status" value="1"/>
</dbReference>
<dbReference type="AlphaFoldDB" id="A0A2G5HZM9"/>
<keyword evidence="1" id="KW-0539">Nucleus</keyword>
<gene>
    <name evidence="4" type="ORF">CB0940_05970</name>
    <name evidence="5" type="ORF">RHO25_003184</name>
</gene>
<reference evidence="4 6" key="1">
    <citation type="submission" date="2015-10" db="EMBL/GenBank/DDBJ databases">
        <title>The cercosporin biosynthetic gene cluster was horizontally transferred to several fungal lineages and shown to be expanded in Cercospora beticola based on microsynteny with recipient genomes.</title>
        <authorList>
            <person name="De Jonge R."/>
            <person name="Ebert M.K."/>
            <person name="Suttle J.C."/>
            <person name="Jurick Ii W.M."/>
            <person name="Secor G.A."/>
            <person name="Thomma B.P."/>
            <person name="Van De Peer Y."/>
            <person name="Bolton M.D."/>
        </authorList>
    </citation>
    <scope>NUCLEOTIDE SEQUENCE [LARGE SCALE GENOMIC DNA]</scope>
    <source>
        <strain evidence="4 6">09-40</strain>
    </source>
</reference>
<evidence type="ECO:0000313" key="6">
    <source>
        <dbReference type="Proteomes" id="UP000230605"/>
    </source>
</evidence>
<dbReference type="GO" id="GO:0008270">
    <property type="term" value="F:zinc ion binding"/>
    <property type="evidence" value="ECO:0007669"/>
    <property type="project" value="InterPro"/>
</dbReference>
<dbReference type="InterPro" id="IPR001138">
    <property type="entry name" value="Zn2Cys6_DnaBD"/>
</dbReference>
<reference evidence="5 7" key="2">
    <citation type="submission" date="2023-09" db="EMBL/GenBank/DDBJ databases">
        <title>Complete-Gapless Cercospora beticola genome.</title>
        <authorList>
            <person name="Wyatt N.A."/>
            <person name="Spanner R.E."/>
            <person name="Bolton M.D."/>
        </authorList>
    </citation>
    <scope>NUCLEOTIDE SEQUENCE [LARGE SCALE GENOMIC DNA]</scope>
    <source>
        <strain evidence="5">Cb09-40</strain>
    </source>
</reference>
<evidence type="ECO:0000313" key="5">
    <source>
        <dbReference type="EMBL" id="WPA98572.1"/>
    </source>
</evidence>
<feature type="compositionally biased region" description="Basic and acidic residues" evidence="2">
    <location>
        <begin position="112"/>
        <end position="128"/>
    </location>
</feature>
<feature type="compositionally biased region" description="Acidic residues" evidence="2">
    <location>
        <begin position="226"/>
        <end position="238"/>
    </location>
</feature>
<dbReference type="EMBL" id="LKMD01000102">
    <property type="protein sequence ID" value="PIA98015.1"/>
    <property type="molecule type" value="Genomic_DNA"/>
</dbReference>
<feature type="compositionally biased region" description="Basic and acidic residues" evidence="2">
    <location>
        <begin position="33"/>
        <end position="46"/>
    </location>
</feature>
<name>A0A2G5HZM9_CERBT</name>
<sequence>MAPEVSTRKTSARKTSARKASASTSSPASSPIQDHKPRSRKDHDRARSKSHPACYCCYDRRVKCSNTKFMTGFPCRACVRRGTTADCIAHKDHPNWVPGVTGATHKRKRKVKQLEQDAADEAKDGNKEKPKKKQKGPKPRAVNVEVAAPVGVEVPTTNKSSKRKANALEPKDEDEASMGNDQEPKKKRLRKDKTVDEVATSAAPLPGTGSPRRSLRNNIVHVANTDDGEDVQSEDGQSEDGVAQLEEMPEQGDNVDEAEPHTDQLPGVTIKPNASKLSTVQEIESSLGSAADRPEVGLVLEQMHSRYTSGSGEVPHRMHLLMARVVRHCEAAGVSAPRDQPSH</sequence>
<feature type="compositionally biased region" description="Low complexity" evidence="2">
    <location>
        <begin position="18"/>
        <end position="31"/>
    </location>
</feature>
<feature type="region of interest" description="Disordered" evidence="2">
    <location>
        <begin position="1"/>
        <end position="46"/>
    </location>
</feature>
<evidence type="ECO:0000313" key="7">
    <source>
        <dbReference type="Proteomes" id="UP001302367"/>
    </source>
</evidence>
<feature type="region of interest" description="Disordered" evidence="2">
    <location>
        <begin position="92"/>
        <end position="275"/>
    </location>
</feature>
<feature type="compositionally biased region" description="Acidic residues" evidence="2">
    <location>
        <begin position="247"/>
        <end position="257"/>
    </location>
</feature>
<dbReference type="EMBL" id="CP134185">
    <property type="protein sequence ID" value="WPA98572.1"/>
    <property type="molecule type" value="Genomic_DNA"/>
</dbReference>
<organism evidence="4 6">
    <name type="scientific">Cercospora beticola</name>
    <name type="common">Sugarbeet leaf spot fungus</name>
    <dbReference type="NCBI Taxonomy" id="122368"/>
    <lineage>
        <taxon>Eukaryota</taxon>
        <taxon>Fungi</taxon>
        <taxon>Dikarya</taxon>
        <taxon>Ascomycota</taxon>
        <taxon>Pezizomycotina</taxon>
        <taxon>Dothideomycetes</taxon>
        <taxon>Dothideomycetidae</taxon>
        <taxon>Mycosphaerellales</taxon>
        <taxon>Mycosphaerellaceae</taxon>
        <taxon>Cercospora</taxon>
    </lineage>
</organism>
<dbReference type="Proteomes" id="UP001302367">
    <property type="component" value="Chromosome 2"/>
</dbReference>
<evidence type="ECO:0000256" key="2">
    <source>
        <dbReference type="SAM" id="MobiDB-lite"/>
    </source>
</evidence>
<proteinExistence type="predicted"/>
<accession>A0A2G5HZM9</accession>
<feature type="domain" description="Zn(2)-C6 fungal-type" evidence="3">
    <location>
        <begin position="53"/>
        <end position="89"/>
    </location>
</feature>
<evidence type="ECO:0000313" key="4">
    <source>
        <dbReference type="EMBL" id="PIA98015.1"/>
    </source>
</evidence>
<evidence type="ECO:0000259" key="3">
    <source>
        <dbReference type="PROSITE" id="PS50048"/>
    </source>
</evidence>
<keyword evidence="7" id="KW-1185">Reference proteome</keyword>
<feature type="compositionally biased region" description="Basic residues" evidence="2">
    <location>
        <begin position="129"/>
        <end position="138"/>
    </location>
</feature>
<feature type="compositionally biased region" description="Low complexity" evidence="2">
    <location>
        <begin position="139"/>
        <end position="155"/>
    </location>
</feature>
<evidence type="ECO:0000256" key="1">
    <source>
        <dbReference type="ARBA" id="ARBA00023242"/>
    </source>
</evidence>
<dbReference type="Proteomes" id="UP000230605">
    <property type="component" value="Chromosome 2"/>
</dbReference>
<dbReference type="OrthoDB" id="3648670at2759"/>